<dbReference type="EMBL" id="FJOG01000008">
    <property type="protein sequence ID" value="CZR56452.1"/>
    <property type="molecule type" value="Genomic_DNA"/>
</dbReference>
<evidence type="ECO:0000313" key="1">
    <source>
        <dbReference type="EMBL" id="CZR56452.1"/>
    </source>
</evidence>
<name>A0A1L7WUK0_9HELO</name>
<accession>A0A1L7WUK0</accession>
<dbReference type="Proteomes" id="UP000184330">
    <property type="component" value="Unassembled WGS sequence"/>
</dbReference>
<protein>
    <submittedName>
        <fullName evidence="1">Uncharacterized protein</fullName>
    </submittedName>
</protein>
<organism evidence="1 2">
    <name type="scientific">Phialocephala subalpina</name>
    <dbReference type="NCBI Taxonomy" id="576137"/>
    <lineage>
        <taxon>Eukaryota</taxon>
        <taxon>Fungi</taxon>
        <taxon>Dikarya</taxon>
        <taxon>Ascomycota</taxon>
        <taxon>Pezizomycotina</taxon>
        <taxon>Leotiomycetes</taxon>
        <taxon>Helotiales</taxon>
        <taxon>Mollisiaceae</taxon>
        <taxon>Phialocephala</taxon>
        <taxon>Phialocephala fortinii species complex</taxon>
    </lineage>
</organism>
<proteinExistence type="predicted"/>
<reference evidence="1 2" key="1">
    <citation type="submission" date="2016-03" db="EMBL/GenBank/DDBJ databases">
        <authorList>
            <person name="Ploux O."/>
        </authorList>
    </citation>
    <scope>NUCLEOTIDE SEQUENCE [LARGE SCALE GENOMIC DNA]</scope>
    <source>
        <strain evidence="1 2">UAMH 11012</strain>
    </source>
</reference>
<dbReference type="AlphaFoldDB" id="A0A1L7WUK0"/>
<keyword evidence="2" id="KW-1185">Reference proteome</keyword>
<evidence type="ECO:0000313" key="2">
    <source>
        <dbReference type="Proteomes" id="UP000184330"/>
    </source>
</evidence>
<dbReference type="OrthoDB" id="3556237at2759"/>
<gene>
    <name evidence="1" type="ORF">PAC_06340</name>
</gene>
<sequence>MKSGAHAVFLGINSTHSPVKIESGFWLLVGAVASRLLSAVPVVFSSQSAKTEPVQQWISKSLRDTHNVDDVFYPNLTSKIASTIRRLRKAVQTYQDQEIIDEGCKRLFTRIRDDEELASLMPSHFYQQSAALFLGMHSEESGIPPGPLLYESCPYHGFTKAPESGSQGVYLVVVRECCHGGGLPINTPEYKRRESGEGFDEILLAEAIWQVVLQTSAQRNMSEFTQNLRERGSGNADLISNVWRGCNVNSALEEFKTGGWRNRRAD</sequence>